<reference evidence="4 5" key="1">
    <citation type="submission" date="2020-04" db="EMBL/GenBank/DDBJ databases">
        <title>Genomic insights into acetone-butanol-ethanol (ABE) fermentation by sequencing solventogenic clostridia strains.</title>
        <authorList>
            <person name="Brown S."/>
        </authorList>
    </citation>
    <scope>NUCLEOTIDE SEQUENCE [LARGE SCALE GENOMIC DNA]</scope>
    <source>
        <strain evidence="4 5">DJ011</strain>
    </source>
</reference>
<evidence type="ECO:0000313" key="5">
    <source>
        <dbReference type="Proteomes" id="UP000563151"/>
    </source>
</evidence>
<keyword evidence="2" id="KW-0012">Acyltransferase</keyword>
<sequence length="333" mass="39030">MNDDFFIREFTNEDIYEVVQLWNNSCNDNFLYKPIKEEDFRKTFINNPYFQYEGTYLCISNSEIVGFANGIYRQELLPGERFQDIPGYITMVIVRKDKKGIGIGKALVETLENYLKAKGKKKINIDFFNPINISWYIPGSYKHDHPNAPGVDTNGEGYRFFKRIGYRERTKEVSMYRVLNRFFLDENMKNREIQLRQNSITVEYYNKNKHYGLEDFFDRLRNEYWRKDIKDNLSLKEPYPFLIAAHNNKICGFAGPLKIEKSGRGSFCGIGVEPNYEGKGIGKLLFFKLCKGFEEKGAEFMSLFTGINGNARKMYGDAGFKIVRTWALFEKEV</sequence>
<dbReference type="SUPFAM" id="SSF55729">
    <property type="entry name" value="Acyl-CoA N-acyltransferases (Nat)"/>
    <property type="match status" value="2"/>
</dbReference>
<dbReference type="GO" id="GO:0016747">
    <property type="term" value="F:acyltransferase activity, transferring groups other than amino-acyl groups"/>
    <property type="evidence" value="ECO:0007669"/>
    <property type="project" value="InterPro"/>
</dbReference>
<dbReference type="AlphaFoldDB" id="A0A923EAZ0"/>
<proteinExistence type="predicted"/>
<dbReference type="Proteomes" id="UP000563151">
    <property type="component" value="Unassembled WGS sequence"/>
</dbReference>
<dbReference type="EMBL" id="JAAZWO010000013">
    <property type="protein sequence ID" value="MBC2398389.1"/>
    <property type="molecule type" value="Genomic_DNA"/>
</dbReference>
<dbReference type="RefSeq" id="WP_035145487.1">
    <property type="nucleotide sequence ID" value="NZ_JAAZWO010000013.1"/>
</dbReference>
<keyword evidence="5" id="KW-1185">Reference proteome</keyword>
<feature type="domain" description="N-acetyltransferase" evidence="3">
    <location>
        <begin position="200"/>
        <end position="333"/>
    </location>
</feature>
<dbReference type="InterPro" id="IPR016181">
    <property type="entry name" value="Acyl_CoA_acyltransferase"/>
</dbReference>
<dbReference type="PANTHER" id="PTHR43072:SF23">
    <property type="entry name" value="UPF0039 PROTEIN C11D3.02C"/>
    <property type="match status" value="1"/>
</dbReference>
<evidence type="ECO:0000256" key="1">
    <source>
        <dbReference type="ARBA" id="ARBA00022679"/>
    </source>
</evidence>
<dbReference type="PANTHER" id="PTHR43072">
    <property type="entry name" value="N-ACETYLTRANSFERASE"/>
    <property type="match status" value="1"/>
</dbReference>
<accession>A0A923EAZ0</accession>
<dbReference type="InterPro" id="IPR000182">
    <property type="entry name" value="GNAT_dom"/>
</dbReference>
<name>A0A923EAZ0_CLOTT</name>
<protein>
    <submittedName>
        <fullName evidence="4">GNAT family N-acetyltransferase</fullName>
    </submittedName>
</protein>
<dbReference type="CDD" id="cd04301">
    <property type="entry name" value="NAT_SF"/>
    <property type="match status" value="2"/>
</dbReference>
<evidence type="ECO:0000259" key="3">
    <source>
        <dbReference type="PROSITE" id="PS51186"/>
    </source>
</evidence>
<organism evidence="4 5">
    <name type="scientific">Clostridium tetanomorphum</name>
    <dbReference type="NCBI Taxonomy" id="1553"/>
    <lineage>
        <taxon>Bacteria</taxon>
        <taxon>Bacillati</taxon>
        <taxon>Bacillota</taxon>
        <taxon>Clostridia</taxon>
        <taxon>Eubacteriales</taxon>
        <taxon>Clostridiaceae</taxon>
        <taxon>Clostridium</taxon>
    </lineage>
</organism>
<gene>
    <name evidence="4" type="ORF">HGG79_11500</name>
</gene>
<comment type="caution">
    <text evidence="4">The sequence shown here is derived from an EMBL/GenBank/DDBJ whole genome shotgun (WGS) entry which is preliminary data.</text>
</comment>
<evidence type="ECO:0000313" key="4">
    <source>
        <dbReference type="EMBL" id="MBC2398389.1"/>
    </source>
</evidence>
<dbReference type="Gene3D" id="3.40.630.30">
    <property type="match status" value="2"/>
</dbReference>
<keyword evidence="1" id="KW-0808">Transferase</keyword>
<dbReference type="PROSITE" id="PS51186">
    <property type="entry name" value="GNAT"/>
    <property type="match status" value="2"/>
</dbReference>
<evidence type="ECO:0000256" key="2">
    <source>
        <dbReference type="ARBA" id="ARBA00023315"/>
    </source>
</evidence>
<dbReference type="Pfam" id="PF00583">
    <property type="entry name" value="Acetyltransf_1"/>
    <property type="match status" value="2"/>
</dbReference>
<feature type="domain" description="N-acetyltransferase" evidence="3">
    <location>
        <begin position="5"/>
        <end position="185"/>
    </location>
</feature>